<evidence type="ECO:0000313" key="1">
    <source>
        <dbReference type="EMBL" id="MXO49838.1"/>
    </source>
</evidence>
<dbReference type="OrthoDB" id="9794948at2"/>
<dbReference type="PANTHER" id="PTHR35802">
    <property type="entry name" value="PROTEASE SYNTHASE AND SPORULATION PROTEIN PAI 2"/>
    <property type="match status" value="1"/>
</dbReference>
<dbReference type="Proteomes" id="UP000444185">
    <property type="component" value="Unassembled WGS sequence"/>
</dbReference>
<organism evidence="1 2">
    <name type="scientific">Qipengyuania gaetbuli</name>
    <dbReference type="NCBI Taxonomy" id="266952"/>
    <lineage>
        <taxon>Bacteria</taxon>
        <taxon>Pseudomonadati</taxon>
        <taxon>Pseudomonadota</taxon>
        <taxon>Alphaproteobacteria</taxon>
        <taxon>Sphingomonadales</taxon>
        <taxon>Erythrobacteraceae</taxon>
        <taxon>Qipengyuania</taxon>
    </lineage>
</organism>
<dbReference type="PANTHER" id="PTHR35802:SF1">
    <property type="entry name" value="PROTEASE SYNTHASE AND SPORULATION PROTEIN PAI 2"/>
    <property type="match status" value="1"/>
</dbReference>
<protein>
    <submittedName>
        <fullName evidence="1">FMN-binding negative transcriptional regulator</fullName>
    </submittedName>
</protein>
<dbReference type="Gene3D" id="2.30.110.10">
    <property type="entry name" value="Electron Transport, Fmn-binding Protein, Chain A"/>
    <property type="match status" value="1"/>
</dbReference>
<sequence>MHPNPLFRSEDRALFEALIDGIGFGMVFHTTPDGPRVAHVPLLSTGDGALQFHLARGNALTRHLDGATALVTVNGPDAYVSPRWYDERDTVPTWDYVALEMEGRVRRMDDEGLEALLHAVIEKFEGRLEGEGWSADESSDATWSRLFKGIVGFEMEVLAWRPTLKLSQKRTPAERERIATGLETSGSPALARLMRSLAA</sequence>
<keyword evidence="2" id="KW-1185">Reference proteome</keyword>
<dbReference type="InterPro" id="IPR007396">
    <property type="entry name" value="TR_PAI2-type"/>
</dbReference>
<proteinExistence type="predicted"/>
<name>A0A844XY26_9SPHN</name>
<dbReference type="EMBL" id="WTYF01000003">
    <property type="protein sequence ID" value="MXO49838.1"/>
    <property type="molecule type" value="Genomic_DNA"/>
</dbReference>
<dbReference type="PIRSF" id="PIRSF010372">
    <property type="entry name" value="PaiB"/>
    <property type="match status" value="1"/>
</dbReference>
<dbReference type="AlphaFoldDB" id="A0A844XY26"/>
<dbReference type="RefSeq" id="WP_160606174.1">
    <property type="nucleotide sequence ID" value="NZ_WTYF01000003.1"/>
</dbReference>
<evidence type="ECO:0000313" key="2">
    <source>
        <dbReference type="Proteomes" id="UP000444185"/>
    </source>
</evidence>
<accession>A0A844XY26</accession>
<gene>
    <name evidence="1" type="ORF">GRI42_00805</name>
</gene>
<reference evidence="1 2" key="1">
    <citation type="submission" date="2019-12" db="EMBL/GenBank/DDBJ databases">
        <title>Genomic-based taxomic classification of the family Erythrobacteraceae.</title>
        <authorList>
            <person name="Xu L."/>
        </authorList>
    </citation>
    <scope>NUCLEOTIDE SEQUENCE [LARGE SCALE GENOMIC DNA]</scope>
    <source>
        <strain evidence="1 2">DSM 16225</strain>
    </source>
</reference>
<dbReference type="Pfam" id="PF04299">
    <property type="entry name" value="FMN_bind_2"/>
    <property type="match status" value="1"/>
</dbReference>
<dbReference type="SUPFAM" id="SSF50475">
    <property type="entry name" value="FMN-binding split barrel"/>
    <property type="match status" value="1"/>
</dbReference>
<dbReference type="InterPro" id="IPR012349">
    <property type="entry name" value="Split_barrel_FMN-bd"/>
</dbReference>
<comment type="caution">
    <text evidence="1">The sequence shown here is derived from an EMBL/GenBank/DDBJ whole genome shotgun (WGS) entry which is preliminary data.</text>
</comment>